<comment type="caution">
    <text evidence="1">The sequence shown here is derived from an EMBL/GenBank/DDBJ whole genome shotgun (WGS) entry which is preliminary data.</text>
</comment>
<evidence type="ECO:0008006" key="3">
    <source>
        <dbReference type="Google" id="ProtNLM"/>
    </source>
</evidence>
<dbReference type="AlphaFoldDB" id="A0A3M6T9I0"/>
<name>A0A3M6T9I0_POCDA</name>
<dbReference type="Proteomes" id="UP000275408">
    <property type="component" value="Unassembled WGS sequence"/>
</dbReference>
<gene>
    <name evidence="1" type="ORF">pdam_00020145</name>
</gene>
<accession>A0A3M6T9I0</accession>
<dbReference type="EMBL" id="RCHS01004055">
    <property type="protein sequence ID" value="RMX38045.1"/>
    <property type="molecule type" value="Genomic_DNA"/>
</dbReference>
<protein>
    <recommendedName>
        <fullName evidence="3">Endonuclease/exonuclease/phosphatase domain-containing protein</fullName>
    </recommendedName>
</protein>
<evidence type="ECO:0000313" key="2">
    <source>
        <dbReference type="Proteomes" id="UP000275408"/>
    </source>
</evidence>
<keyword evidence="2" id="KW-1185">Reference proteome</keyword>
<organism evidence="1 2">
    <name type="scientific">Pocillopora damicornis</name>
    <name type="common">Cauliflower coral</name>
    <name type="synonym">Millepora damicornis</name>
    <dbReference type="NCBI Taxonomy" id="46731"/>
    <lineage>
        <taxon>Eukaryota</taxon>
        <taxon>Metazoa</taxon>
        <taxon>Cnidaria</taxon>
        <taxon>Anthozoa</taxon>
        <taxon>Hexacorallia</taxon>
        <taxon>Scleractinia</taxon>
        <taxon>Astrocoeniina</taxon>
        <taxon>Pocilloporidae</taxon>
        <taxon>Pocillopora</taxon>
    </lineage>
</organism>
<reference evidence="1 2" key="1">
    <citation type="journal article" date="2018" name="Sci. Rep.">
        <title>Comparative analysis of the Pocillopora damicornis genome highlights role of immune system in coral evolution.</title>
        <authorList>
            <person name="Cunning R."/>
            <person name="Bay R.A."/>
            <person name="Gillette P."/>
            <person name="Baker A.C."/>
            <person name="Traylor-Knowles N."/>
        </authorList>
    </citation>
    <scope>NUCLEOTIDE SEQUENCE [LARGE SCALE GENOMIC DNA]</scope>
    <source>
        <strain evidence="1">RSMAS</strain>
        <tissue evidence="1">Whole animal</tissue>
    </source>
</reference>
<sequence>MLGSNIENAYLLNKEMILLGDYNVSFLSSTGYKQHHKATVKDLPGPYLSSWEHLNSISVIPFGMSDHLPILATRKYNRTRSKNNRFNTISYTDIKNQDKDAFVESLKTAPWDCASVDDKNE</sequence>
<proteinExistence type="predicted"/>
<evidence type="ECO:0000313" key="1">
    <source>
        <dbReference type="EMBL" id="RMX38045.1"/>
    </source>
</evidence>